<name>A0A8T2GBI8_ARASU</name>
<keyword evidence="4" id="KW-1185">Reference proteome</keyword>
<feature type="region of interest" description="Disordered" evidence="2">
    <location>
        <begin position="248"/>
        <end position="282"/>
    </location>
</feature>
<evidence type="ECO:0000256" key="2">
    <source>
        <dbReference type="SAM" id="MobiDB-lite"/>
    </source>
</evidence>
<protein>
    <submittedName>
        <fullName evidence="3">Uncharacterized protein</fullName>
    </submittedName>
</protein>
<dbReference type="Proteomes" id="UP000694251">
    <property type="component" value="Chromosome 2"/>
</dbReference>
<dbReference type="EMBL" id="JAEFBJ010000002">
    <property type="protein sequence ID" value="KAG7640641.1"/>
    <property type="molecule type" value="Genomic_DNA"/>
</dbReference>
<dbReference type="AlphaFoldDB" id="A0A8T2GBI8"/>
<keyword evidence="1" id="KW-0175">Coiled coil</keyword>
<sequence length="611" mass="69824">MNSRNYSSSYYPSVNHGSNRVSHFSIDRYTPDASQMHGESLQPCPSNGGAYRTDHYSNDHPAAFIENWPQANRLVSPFHHCVPSPGDQHVGGPNSSHPCGAARHEAFGYDRGYLQEVMSVDVHPNNYTYQTNKTYQAAEAEDRIIGLFRNFVDEHQEDMRKINNTLLNHRDNIQDQNTRIADIGFTVDTVESYLDWKIEELEKKLTTSNESLKWRSNQSFQEEDGFPKAQARYEEETKKEIEFLEEDLEKEGAVSQEEDPMADTYSDGESCETQEEHGKFDGPEIGLKISQEVIMGSVILQEKKPITLTYHGDKRVVSRDWKDRKVDGILSGMIDELSLSFRRMDVKLTKEVTALTKKVQTLEKSRGKVLEHNQGSAQNIGALAIRTAEGKKSHDLTVKELLDKNAILEERLKNLKREPTRTKRSSMRKSFSFMKKYEDEAKATMVKIHNLEDSYKILAETICFEFDKSLDLLHGIKSNLGYRETTFNETIERLDKKYNSLLLRAAICEKCIEEDSRRESKKGRDEAKPQDHGQDPKPILPCKTAVSWPSGYLQKGGEYTSKSKEEDRNTPSSENEQAYPDSEEEAMEALEIKEMIRTTQKTVCDAPLETS</sequence>
<dbReference type="OrthoDB" id="10597965at2759"/>
<organism evidence="3 4">
    <name type="scientific">Arabidopsis suecica</name>
    <name type="common">Swedish thale-cress</name>
    <name type="synonym">Cardaminopsis suecica</name>
    <dbReference type="NCBI Taxonomy" id="45249"/>
    <lineage>
        <taxon>Eukaryota</taxon>
        <taxon>Viridiplantae</taxon>
        <taxon>Streptophyta</taxon>
        <taxon>Embryophyta</taxon>
        <taxon>Tracheophyta</taxon>
        <taxon>Spermatophyta</taxon>
        <taxon>Magnoliopsida</taxon>
        <taxon>eudicotyledons</taxon>
        <taxon>Gunneridae</taxon>
        <taxon>Pentapetalae</taxon>
        <taxon>rosids</taxon>
        <taxon>malvids</taxon>
        <taxon>Brassicales</taxon>
        <taxon>Brassicaceae</taxon>
        <taxon>Camelineae</taxon>
        <taxon>Arabidopsis</taxon>
    </lineage>
</organism>
<feature type="coiled-coil region" evidence="1">
    <location>
        <begin position="398"/>
        <end position="454"/>
    </location>
</feature>
<evidence type="ECO:0000313" key="4">
    <source>
        <dbReference type="Proteomes" id="UP000694251"/>
    </source>
</evidence>
<evidence type="ECO:0000313" key="3">
    <source>
        <dbReference type="EMBL" id="KAG7640641.1"/>
    </source>
</evidence>
<feature type="region of interest" description="Disordered" evidence="2">
    <location>
        <begin position="518"/>
        <end position="584"/>
    </location>
</feature>
<proteinExistence type="predicted"/>
<evidence type="ECO:0000256" key="1">
    <source>
        <dbReference type="SAM" id="Coils"/>
    </source>
</evidence>
<feature type="compositionally biased region" description="Basic and acidic residues" evidence="2">
    <location>
        <begin position="518"/>
        <end position="535"/>
    </location>
</feature>
<gene>
    <name evidence="3" type="ORF">ISN44_As02g005210</name>
</gene>
<comment type="caution">
    <text evidence="3">The sequence shown here is derived from an EMBL/GenBank/DDBJ whole genome shotgun (WGS) entry which is preliminary data.</text>
</comment>
<accession>A0A8T2GBI8</accession>
<reference evidence="3 4" key="1">
    <citation type="submission" date="2020-12" db="EMBL/GenBank/DDBJ databases">
        <title>Concerted genomic and epigenomic changes stabilize Arabidopsis allopolyploids.</title>
        <authorList>
            <person name="Chen Z."/>
        </authorList>
    </citation>
    <scope>NUCLEOTIDE SEQUENCE [LARGE SCALE GENOMIC DNA]</scope>
    <source>
        <strain evidence="3">As9502</strain>
        <tissue evidence="3">Leaf</tissue>
    </source>
</reference>